<feature type="compositionally biased region" description="Basic and acidic residues" evidence="5">
    <location>
        <begin position="127"/>
        <end position="149"/>
    </location>
</feature>
<keyword evidence="8" id="KW-1185">Reference proteome</keyword>
<dbReference type="PANTHER" id="PTHR46085:SF3">
    <property type="entry name" value="ARF GTPASE ACTIVATING PROTEIN"/>
    <property type="match status" value="1"/>
</dbReference>
<dbReference type="SMART" id="SM00105">
    <property type="entry name" value="ArfGap"/>
    <property type="match status" value="1"/>
</dbReference>
<dbReference type="InterPro" id="IPR037278">
    <property type="entry name" value="ARFGAP/RecO"/>
</dbReference>
<dbReference type="Gramene" id="PSS01863">
    <property type="protein sequence ID" value="PSS01863"/>
    <property type="gene ID" value="CEY00_Acc23220"/>
</dbReference>
<dbReference type="Gene3D" id="1.10.220.150">
    <property type="entry name" value="Arf GTPase activating protein"/>
    <property type="match status" value="1"/>
</dbReference>
<keyword evidence="2 4" id="KW-0863">Zinc-finger</keyword>
<evidence type="ECO:0000256" key="4">
    <source>
        <dbReference type="PROSITE-ProRule" id="PRU00288"/>
    </source>
</evidence>
<dbReference type="GO" id="GO:0005096">
    <property type="term" value="F:GTPase activator activity"/>
    <property type="evidence" value="ECO:0007669"/>
    <property type="project" value="InterPro"/>
</dbReference>
<dbReference type="InterPro" id="IPR038508">
    <property type="entry name" value="ArfGAP_dom_sf"/>
</dbReference>
<evidence type="ECO:0000259" key="6">
    <source>
        <dbReference type="PROSITE" id="PS50115"/>
    </source>
</evidence>
<evidence type="ECO:0000256" key="3">
    <source>
        <dbReference type="ARBA" id="ARBA00022833"/>
    </source>
</evidence>
<proteinExistence type="predicted"/>
<evidence type="ECO:0000313" key="8">
    <source>
        <dbReference type="Proteomes" id="UP000241394"/>
    </source>
</evidence>
<protein>
    <submittedName>
        <fullName evidence="7">ADP-ribosylation factor GTPase-activating protein AGD14</fullName>
    </submittedName>
</protein>
<dbReference type="CDD" id="cd08838">
    <property type="entry name" value="ArfGap_AGFG"/>
    <property type="match status" value="1"/>
</dbReference>
<dbReference type="InterPro" id="IPR044820">
    <property type="entry name" value="AGD14-like"/>
</dbReference>
<evidence type="ECO:0000313" key="7">
    <source>
        <dbReference type="EMBL" id="PSS01863.1"/>
    </source>
</evidence>
<dbReference type="InterPro" id="IPR001164">
    <property type="entry name" value="ArfGAP_dom"/>
</dbReference>
<dbReference type="EMBL" id="NKQK01000020">
    <property type="protein sequence ID" value="PSS01863.1"/>
    <property type="molecule type" value="Genomic_DNA"/>
</dbReference>
<feature type="compositionally biased region" description="Basic and acidic residues" evidence="5">
    <location>
        <begin position="222"/>
        <end position="234"/>
    </location>
</feature>
<feature type="region of interest" description="Disordered" evidence="5">
    <location>
        <begin position="127"/>
        <end position="207"/>
    </location>
</feature>
<dbReference type="Proteomes" id="UP000241394">
    <property type="component" value="Chromosome LG20"/>
</dbReference>
<reference evidence="7 8" key="1">
    <citation type="submission" date="2017-07" db="EMBL/GenBank/DDBJ databases">
        <title>An improved, manually edited Actinidia chinensis var. chinensis (kiwifruit) genome highlights the challenges associated with draft genomes and gene prediction in plants.</title>
        <authorList>
            <person name="Pilkington S."/>
            <person name="Crowhurst R."/>
            <person name="Hilario E."/>
            <person name="Nardozza S."/>
            <person name="Fraser L."/>
            <person name="Peng Y."/>
            <person name="Gunaseelan K."/>
            <person name="Simpson R."/>
            <person name="Tahir J."/>
            <person name="Deroles S."/>
            <person name="Templeton K."/>
            <person name="Luo Z."/>
            <person name="Davy M."/>
            <person name="Cheng C."/>
            <person name="Mcneilage M."/>
            <person name="Scaglione D."/>
            <person name="Liu Y."/>
            <person name="Zhang Q."/>
            <person name="Datson P."/>
            <person name="De Silva N."/>
            <person name="Gardiner S."/>
            <person name="Bassett H."/>
            <person name="Chagne D."/>
            <person name="Mccallum J."/>
            <person name="Dzierzon H."/>
            <person name="Deng C."/>
            <person name="Wang Y.-Y."/>
            <person name="Barron N."/>
            <person name="Manako K."/>
            <person name="Bowen J."/>
            <person name="Foster T."/>
            <person name="Erridge Z."/>
            <person name="Tiffin H."/>
            <person name="Waite C."/>
            <person name="Davies K."/>
            <person name="Grierson E."/>
            <person name="Laing W."/>
            <person name="Kirk R."/>
            <person name="Chen X."/>
            <person name="Wood M."/>
            <person name="Montefiori M."/>
            <person name="Brummell D."/>
            <person name="Schwinn K."/>
            <person name="Catanach A."/>
            <person name="Fullerton C."/>
            <person name="Li D."/>
            <person name="Meiyalaghan S."/>
            <person name="Nieuwenhuizen N."/>
            <person name="Read N."/>
            <person name="Prakash R."/>
            <person name="Hunter D."/>
            <person name="Zhang H."/>
            <person name="Mckenzie M."/>
            <person name="Knabel M."/>
            <person name="Harris A."/>
            <person name="Allan A."/>
            <person name="Chen A."/>
            <person name="Janssen B."/>
            <person name="Plunkett B."/>
            <person name="Dwamena C."/>
            <person name="Voogd C."/>
            <person name="Leif D."/>
            <person name="Lafferty D."/>
            <person name="Souleyre E."/>
            <person name="Varkonyi-Gasic E."/>
            <person name="Gambi F."/>
            <person name="Hanley J."/>
            <person name="Yao J.-L."/>
            <person name="Cheung J."/>
            <person name="David K."/>
            <person name="Warren B."/>
            <person name="Marsh K."/>
            <person name="Snowden K."/>
            <person name="Lin-Wang K."/>
            <person name="Brian L."/>
            <person name="Martinez-Sanchez M."/>
            <person name="Wang M."/>
            <person name="Ileperuma N."/>
            <person name="Macnee N."/>
            <person name="Campin R."/>
            <person name="Mcatee P."/>
            <person name="Drummond R."/>
            <person name="Espley R."/>
            <person name="Ireland H."/>
            <person name="Wu R."/>
            <person name="Atkinson R."/>
            <person name="Karunairetnam S."/>
            <person name="Bulley S."/>
            <person name="Chunkath S."/>
            <person name="Hanley Z."/>
            <person name="Storey R."/>
            <person name="Thrimawithana A."/>
            <person name="Thomson S."/>
            <person name="David C."/>
            <person name="Testolin R."/>
        </authorList>
    </citation>
    <scope>NUCLEOTIDE SEQUENCE [LARGE SCALE GENOMIC DNA]</scope>
    <source>
        <strain evidence="8">cv. Red5</strain>
        <tissue evidence="7">Young leaf</tissue>
    </source>
</reference>
<evidence type="ECO:0000256" key="1">
    <source>
        <dbReference type="ARBA" id="ARBA00022723"/>
    </source>
</evidence>
<dbReference type="SMR" id="A0A2R6Q4T9"/>
<keyword evidence="1" id="KW-0479">Metal-binding</keyword>
<evidence type="ECO:0000256" key="5">
    <source>
        <dbReference type="SAM" id="MobiDB-lite"/>
    </source>
</evidence>
<feature type="region of interest" description="Disordered" evidence="5">
    <location>
        <begin position="222"/>
        <end position="261"/>
    </location>
</feature>
<feature type="compositionally biased region" description="Polar residues" evidence="5">
    <location>
        <begin position="576"/>
        <end position="589"/>
    </location>
</feature>
<dbReference type="PROSITE" id="PS50115">
    <property type="entry name" value="ARFGAP"/>
    <property type="match status" value="1"/>
</dbReference>
<feature type="region of interest" description="Disordered" evidence="5">
    <location>
        <begin position="760"/>
        <end position="801"/>
    </location>
</feature>
<keyword evidence="3" id="KW-0862">Zinc</keyword>
<name>A0A2R6Q4T9_ACTCC</name>
<feature type="compositionally biased region" description="Basic and acidic residues" evidence="5">
    <location>
        <begin position="176"/>
        <end position="206"/>
    </location>
</feature>
<accession>A0A2R6Q4T9</accession>
<reference evidence="8" key="2">
    <citation type="journal article" date="2018" name="BMC Genomics">
        <title>A manually annotated Actinidia chinensis var. chinensis (kiwifruit) genome highlights the challenges associated with draft genomes and gene prediction in plants.</title>
        <authorList>
            <person name="Pilkington S.M."/>
            <person name="Crowhurst R."/>
            <person name="Hilario E."/>
            <person name="Nardozza S."/>
            <person name="Fraser L."/>
            <person name="Peng Y."/>
            <person name="Gunaseelan K."/>
            <person name="Simpson R."/>
            <person name="Tahir J."/>
            <person name="Deroles S.C."/>
            <person name="Templeton K."/>
            <person name="Luo Z."/>
            <person name="Davy M."/>
            <person name="Cheng C."/>
            <person name="McNeilage M."/>
            <person name="Scaglione D."/>
            <person name="Liu Y."/>
            <person name="Zhang Q."/>
            <person name="Datson P."/>
            <person name="De Silva N."/>
            <person name="Gardiner S.E."/>
            <person name="Bassett H."/>
            <person name="Chagne D."/>
            <person name="McCallum J."/>
            <person name="Dzierzon H."/>
            <person name="Deng C."/>
            <person name="Wang Y.Y."/>
            <person name="Barron L."/>
            <person name="Manako K."/>
            <person name="Bowen J."/>
            <person name="Foster T.M."/>
            <person name="Erridge Z.A."/>
            <person name="Tiffin H."/>
            <person name="Waite C.N."/>
            <person name="Davies K.M."/>
            <person name="Grierson E.P."/>
            <person name="Laing W.A."/>
            <person name="Kirk R."/>
            <person name="Chen X."/>
            <person name="Wood M."/>
            <person name="Montefiori M."/>
            <person name="Brummell D.A."/>
            <person name="Schwinn K.E."/>
            <person name="Catanach A."/>
            <person name="Fullerton C."/>
            <person name="Li D."/>
            <person name="Meiyalaghan S."/>
            <person name="Nieuwenhuizen N."/>
            <person name="Read N."/>
            <person name="Prakash R."/>
            <person name="Hunter D."/>
            <person name="Zhang H."/>
            <person name="McKenzie M."/>
            <person name="Knabel M."/>
            <person name="Harris A."/>
            <person name="Allan A.C."/>
            <person name="Gleave A."/>
            <person name="Chen A."/>
            <person name="Janssen B.J."/>
            <person name="Plunkett B."/>
            <person name="Ampomah-Dwamena C."/>
            <person name="Voogd C."/>
            <person name="Leif D."/>
            <person name="Lafferty D."/>
            <person name="Souleyre E.J.F."/>
            <person name="Varkonyi-Gasic E."/>
            <person name="Gambi F."/>
            <person name="Hanley J."/>
            <person name="Yao J.L."/>
            <person name="Cheung J."/>
            <person name="David K.M."/>
            <person name="Warren B."/>
            <person name="Marsh K."/>
            <person name="Snowden K.C."/>
            <person name="Lin-Wang K."/>
            <person name="Brian L."/>
            <person name="Martinez-Sanchez M."/>
            <person name="Wang M."/>
            <person name="Ileperuma N."/>
            <person name="Macnee N."/>
            <person name="Campin R."/>
            <person name="McAtee P."/>
            <person name="Drummond R.S.M."/>
            <person name="Espley R.V."/>
            <person name="Ireland H.S."/>
            <person name="Wu R."/>
            <person name="Atkinson R.G."/>
            <person name="Karunairetnam S."/>
            <person name="Bulley S."/>
            <person name="Chunkath S."/>
            <person name="Hanley Z."/>
            <person name="Storey R."/>
            <person name="Thrimawithana A.H."/>
            <person name="Thomson S."/>
            <person name="David C."/>
            <person name="Testolin R."/>
            <person name="Huang H."/>
            <person name="Hellens R.P."/>
            <person name="Schaffer R.J."/>
        </authorList>
    </citation>
    <scope>NUCLEOTIDE SEQUENCE [LARGE SCALE GENOMIC DNA]</scope>
    <source>
        <strain evidence="8">cv. Red5</strain>
    </source>
</reference>
<dbReference type="SUPFAM" id="SSF57863">
    <property type="entry name" value="ArfGap/RecO-like zinc finger"/>
    <property type="match status" value="1"/>
</dbReference>
<dbReference type="OMA" id="ENRRDAY"/>
<feature type="region of interest" description="Disordered" evidence="5">
    <location>
        <begin position="326"/>
        <end position="363"/>
    </location>
</feature>
<comment type="caution">
    <text evidence="7">The sequence shown here is derived from an EMBL/GenBank/DDBJ whole genome shotgun (WGS) entry which is preliminary data.</text>
</comment>
<dbReference type="InParanoid" id="A0A2R6Q4T9"/>
<gene>
    <name evidence="7" type="ORF">CEY00_Acc23220</name>
</gene>
<evidence type="ECO:0000256" key="2">
    <source>
        <dbReference type="ARBA" id="ARBA00022771"/>
    </source>
</evidence>
<organism evidence="7 8">
    <name type="scientific">Actinidia chinensis var. chinensis</name>
    <name type="common">Chinese soft-hair kiwi</name>
    <dbReference type="NCBI Taxonomy" id="1590841"/>
    <lineage>
        <taxon>Eukaryota</taxon>
        <taxon>Viridiplantae</taxon>
        <taxon>Streptophyta</taxon>
        <taxon>Embryophyta</taxon>
        <taxon>Tracheophyta</taxon>
        <taxon>Spermatophyta</taxon>
        <taxon>Magnoliopsida</taxon>
        <taxon>eudicotyledons</taxon>
        <taxon>Gunneridae</taxon>
        <taxon>Pentapetalae</taxon>
        <taxon>asterids</taxon>
        <taxon>Ericales</taxon>
        <taxon>Actinidiaceae</taxon>
        <taxon>Actinidia</taxon>
    </lineage>
</organism>
<dbReference type="FunFam" id="1.10.220.150:FF:000005">
    <property type="entry name" value="Arf-GAP domain and FG repeat-containing protein 1"/>
    <property type="match status" value="1"/>
</dbReference>
<dbReference type="STRING" id="1590841.A0A2R6Q4T9"/>
<dbReference type="PANTHER" id="PTHR46085">
    <property type="entry name" value="ARFGAP/RECO-RELATED"/>
    <property type="match status" value="1"/>
</dbReference>
<feature type="compositionally biased region" description="Low complexity" evidence="5">
    <location>
        <begin position="344"/>
        <end position="353"/>
    </location>
</feature>
<feature type="region of interest" description="Disordered" evidence="5">
    <location>
        <begin position="574"/>
        <end position="625"/>
    </location>
</feature>
<dbReference type="FunCoup" id="A0A2R6Q4T9">
    <property type="interactions" value="3369"/>
</dbReference>
<dbReference type="OrthoDB" id="6036at2759"/>
<feature type="domain" description="Arf-GAP" evidence="6">
    <location>
        <begin position="12"/>
        <end position="130"/>
    </location>
</feature>
<dbReference type="AlphaFoldDB" id="A0A2R6Q4T9"/>
<feature type="compositionally biased region" description="Polar residues" evidence="5">
    <location>
        <begin position="599"/>
        <end position="609"/>
    </location>
</feature>
<dbReference type="PRINTS" id="PR00405">
    <property type="entry name" value="REVINTRACTNG"/>
</dbReference>
<dbReference type="GO" id="GO:0008270">
    <property type="term" value="F:zinc ion binding"/>
    <property type="evidence" value="ECO:0007669"/>
    <property type="project" value="UniProtKB-KW"/>
</dbReference>
<dbReference type="Pfam" id="PF01412">
    <property type="entry name" value="ArfGap"/>
    <property type="match status" value="1"/>
</dbReference>
<sequence>MANRVKEDEKNERTIRNLLKLPDNRRCINCNSLGPQYVCTNFWIFVCTTCSGIHREFTHRVKSVSLAKFTSQEVSALQGGGNASAKEIYFKEWDPQRHSFPDSSNVERLRDFIKHVYVDRRYTGERSFDKPPRVKMGEAEDSFENRRDAYQVGSRSPPYEDTYERRYSERPSPGGRSDDRNYKNTYDERRSPGYDQESRQYGDYRRSPARTEIVNDWRREDRFGSGKRSDDGRISDANSQLEGKSPNRQKDLDVSSPPIVRPVRDILGDNVAPLRIIEPPKANGGRVTDGSLRTQGITEYVSSPPIVRPVRDILGDNVAPLRIIEPPKANGGRVTDGSLRTERTASSSSLASSNGNPAESKREDIGTLIDFDAVPEPSTIATVPPPQQTGTGQLVVQPTTSSNADNWACFDSPTVVKVTQAPSNANPLGLVLSELSASLAVQTAGIPGTGGFPTTAPSGNSFGAPPVGMPILSFGGNVPVAAPVNNLTMFPPVSAQAGAPVGYMTMSPFGVGAPAAATTNNLTTFPSGGAPTAAPGSATAFPSNGGQWPMLPQQPSLFPATGFQPTAHTFTPPVSGPSSYQPWNSSIAPNTHGPPSIPAAQTSQAVSGQPSPPEVKPSGRKELPEDLFAPTYPSSAPYPGWQTGPPQGYGFNMQYNPAVSMQMFPHSSKSTNPFDVNNEVSPVQASTFPSMTSLQGALPNMSAPAGVLRTSSLGTPTPAWMPSQSNYPPAMPPQAPSFASAMPPSAYMGQQLPNNMPPRQQPVVGAFGPPNPNQHHQQLGGIYSAPATPNTYSAAGGNPFG</sequence>